<sequence>MVAAVPFRDTEVRLFSSHLARLPPVRTRGKGLEALAVAPEGGHLAVGAADGQVSLYSVDDPEQMPQKLHRAAPPRAGGAADAPAFVGLHFFLSAHQLAVCCAGAELGAALLDAEARGGVVAALRPADVGMGGLVACAPLGADGAPALLLVDGSGRARVWDTRLARPALALDLGDGGAARFSAAAADPARWAVAAAAGGALHWSDLRARRQLRLPTCEGAAAGCAGSVPCLAFGPRGALLASWAVTEESSQQARPFACVFSGGGAPSQVAQGGALSMPLASCRMPGGGPLLLSLARPARRGWEFSLCAVGVPSAAVLPAAAAPPKDPRGRRRAETRQRAGAPVLWPGAAEGDGAAPEAKVSDVWGKPAQVRPDRPVAIFDPSRG</sequence>
<dbReference type="EMBL" id="CAUYUJ010014701">
    <property type="protein sequence ID" value="CAK0844889.1"/>
    <property type="molecule type" value="Genomic_DNA"/>
</dbReference>
<evidence type="ECO:0000256" key="1">
    <source>
        <dbReference type="SAM" id="MobiDB-lite"/>
    </source>
</evidence>
<gene>
    <name evidence="2" type="ORF">PCOR1329_LOCUS38861</name>
</gene>
<evidence type="ECO:0008006" key="4">
    <source>
        <dbReference type="Google" id="ProtNLM"/>
    </source>
</evidence>
<dbReference type="Gene3D" id="2.130.10.10">
    <property type="entry name" value="YVTN repeat-like/Quinoprotein amine dehydrogenase"/>
    <property type="match status" value="1"/>
</dbReference>
<accession>A0ABN9TGH9</accession>
<reference evidence="2" key="1">
    <citation type="submission" date="2023-10" db="EMBL/GenBank/DDBJ databases">
        <authorList>
            <person name="Chen Y."/>
            <person name="Shah S."/>
            <person name="Dougan E. K."/>
            <person name="Thang M."/>
            <person name="Chan C."/>
        </authorList>
    </citation>
    <scope>NUCLEOTIDE SEQUENCE [LARGE SCALE GENOMIC DNA]</scope>
</reference>
<feature type="region of interest" description="Disordered" evidence="1">
    <location>
        <begin position="318"/>
        <end position="383"/>
    </location>
</feature>
<dbReference type="InterPro" id="IPR015943">
    <property type="entry name" value="WD40/YVTN_repeat-like_dom_sf"/>
</dbReference>
<evidence type="ECO:0000313" key="2">
    <source>
        <dbReference type="EMBL" id="CAK0844889.1"/>
    </source>
</evidence>
<keyword evidence="3" id="KW-1185">Reference proteome</keyword>
<name>A0ABN9TGH9_9DINO</name>
<evidence type="ECO:0000313" key="3">
    <source>
        <dbReference type="Proteomes" id="UP001189429"/>
    </source>
</evidence>
<dbReference type="SUPFAM" id="SSF63829">
    <property type="entry name" value="Calcium-dependent phosphotriesterase"/>
    <property type="match status" value="1"/>
</dbReference>
<comment type="caution">
    <text evidence="2">The sequence shown here is derived from an EMBL/GenBank/DDBJ whole genome shotgun (WGS) entry which is preliminary data.</text>
</comment>
<feature type="compositionally biased region" description="Low complexity" evidence="1">
    <location>
        <begin position="337"/>
        <end position="357"/>
    </location>
</feature>
<proteinExistence type="predicted"/>
<organism evidence="2 3">
    <name type="scientific">Prorocentrum cordatum</name>
    <dbReference type="NCBI Taxonomy" id="2364126"/>
    <lineage>
        <taxon>Eukaryota</taxon>
        <taxon>Sar</taxon>
        <taxon>Alveolata</taxon>
        <taxon>Dinophyceae</taxon>
        <taxon>Prorocentrales</taxon>
        <taxon>Prorocentraceae</taxon>
        <taxon>Prorocentrum</taxon>
    </lineage>
</organism>
<dbReference type="Proteomes" id="UP001189429">
    <property type="component" value="Unassembled WGS sequence"/>
</dbReference>
<protein>
    <recommendedName>
        <fullName evidence="4">Anaphase-promoting complex subunit 4 WD40 domain-containing protein</fullName>
    </recommendedName>
</protein>